<feature type="region of interest" description="Disordered" evidence="1">
    <location>
        <begin position="46"/>
        <end position="68"/>
    </location>
</feature>
<dbReference type="Proteomes" id="UP000189628">
    <property type="component" value="Chromosome"/>
</dbReference>
<evidence type="ECO:0000256" key="1">
    <source>
        <dbReference type="SAM" id="MobiDB-lite"/>
    </source>
</evidence>
<feature type="compositionally biased region" description="Basic and acidic residues" evidence="1">
    <location>
        <begin position="47"/>
        <end position="68"/>
    </location>
</feature>
<name>A0A1U9VEP9_9RALS</name>
<sequence>MTAPALSDADVLREWRRLRMTCPAQVALSSATIRRTLEIAAHAHAQRQAERAAHQQPDIKRLQANDID</sequence>
<evidence type="ECO:0000313" key="3">
    <source>
        <dbReference type="Proteomes" id="UP000189628"/>
    </source>
</evidence>
<dbReference type="RefSeq" id="WP_078221812.1">
    <property type="nucleotide sequence ID" value="NZ_CP019911.1"/>
</dbReference>
<protein>
    <submittedName>
        <fullName evidence="2">Uncharacterized protein</fullName>
    </submittedName>
</protein>
<dbReference type="EMBL" id="CP019911">
    <property type="protein sequence ID" value="AQW29056.1"/>
    <property type="molecule type" value="Genomic_DNA"/>
</dbReference>
<evidence type="ECO:0000313" key="2">
    <source>
        <dbReference type="EMBL" id="AQW29056.1"/>
    </source>
</evidence>
<gene>
    <name evidence="2" type="ORF">B0B51_02820</name>
</gene>
<reference evidence="2 3" key="1">
    <citation type="submission" date="2017-02" db="EMBL/GenBank/DDBJ databases">
        <title>Blood Disease Bacterium A2-HR MARDI.</title>
        <authorList>
            <person name="Badrun R."/>
            <person name="Abu Bakar N."/>
            <person name="Laboh R."/>
        </authorList>
    </citation>
    <scope>NUCLEOTIDE SEQUENCE [LARGE SCALE GENOMIC DNA]</scope>
    <source>
        <strain evidence="2 3">A2-HR MARDI</strain>
    </source>
</reference>
<dbReference type="AlphaFoldDB" id="A0A1U9VEP9"/>
<organism evidence="2 3">
    <name type="scientific">blood disease bacterium A2-HR MARDI</name>
    <dbReference type="NCBI Taxonomy" id="1944648"/>
    <lineage>
        <taxon>Bacteria</taxon>
        <taxon>Pseudomonadati</taxon>
        <taxon>Pseudomonadota</taxon>
        <taxon>Betaproteobacteria</taxon>
        <taxon>Burkholderiales</taxon>
        <taxon>Burkholderiaceae</taxon>
        <taxon>Ralstonia</taxon>
        <taxon>Ralstonia solanacearum species complex</taxon>
    </lineage>
</organism>
<proteinExistence type="predicted"/>
<accession>A0A1U9VEP9</accession>